<keyword evidence="5" id="KW-0548">Nucleotidyltransferase</keyword>
<dbReference type="NCBIfam" id="TIGR00254">
    <property type="entry name" value="GGDEF"/>
    <property type="match status" value="1"/>
</dbReference>
<feature type="transmembrane region" description="Helical" evidence="3">
    <location>
        <begin position="6"/>
        <end position="27"/>
    </location>
</feature>
<name>A0ABY8SST9_9BURK</name>
<proteinExistence type="predicted"/>
<keyword evidence="3" id="KW-0812">Transmembrane</keyword>
<accession>A0ABY8SST9</accession>
<dbReference type="PANTHER" id="PTHR45138">
    <property type="entry name" value="REGULATORY COMPONENTS OF SENSORY TRANSDUCTION SYSTEM"/>
    <property type="match status" value="1"/>
</dbReference>
<feature type="transmembrane region" description="Helical" evidence="3">
    <location>
        <begin position="39"/>
        <end position="56"/>
    </location>
</feature>
<feature type="transmembrane region" description="Helical" evidence="3">
    <location>
        <begin position="101"/>
        <end position="118"/>
    </location>
</feature>
<evidence type="ECO:0000313" key="5">
    <source>
        <dbReference type="EMBL" id="WHS64999.1"/>
    </source>
</evidence>
<feature type="transmembrane region" description="Helical" evidence="3">
    <location>
        <begin position="155"/>
        <end position="174"/>
    </location>
</feature>
<evidence type="ECO:0000259" key="4">
    <source>
        <dbReference type="PROSITE" id="PS50887"/>
    </source>
</evidence>
<dbReference type="SUPFAM" id="SSF55073">
    <property type="entry name" value="Nucleotide cyclase"/>
    <property type="match status" value="1"/>
</dbReference>
<evidence type="ECO:0000256" key="1">
    <source>
        <dbReference type="ARBA" id="ARBA00012528"/>
    </source>
</evidence>
<dbReference type="EC" id="2.7.7.65" evidence="1"/>
<keyword evidence="5" id="KW-0808">Transferase</keyword>
<dbReference type="Proteomes" id="UP001240697">
    <property type="component" value="Chromosome"/>
</dbReference>
<dbReference type="InterPro" id="IPR050469">
    <property type="entry name" value="Diguanylate_Cyclase"/>
</dbReference>
<feature type="transmembrane region" description="Helical" evidence="3">
    <location>
        <begin position="62"/>
        <end position="81"/>
    </location>
</feature>
<keyword evidence="6" id="KW-1185">Reference proteome</keyword>
<gene>
    <name evidence="5" type="ORF">QMY55_21335</name>
</gene>
<feature type="domain" description="GGDEF" evidence="4">
    <location>
        <begin position="256"/>
        <end position="388"/>
    </location>
</feature>
<feature type="transmembrane region" description="Helical" evidence="3">
    <location>
        <begin position="194"/>
        <end position="214"/>
    </location>
</feature>
<sequence>MPELDFFSMTMAVAINLMAVAFALPWFMGKKISASARRGQQFLLLQGLAWVLILGASRTQSAFWSSALSLAATSVAMTALWRLGRALSGWLGPRSSALRHMLAAGCILTPLGFLGLIQSPTDRAAWFSACYGICAMLVGVKALWPGRPASKLWRYLVFGVGFVLGWVLLLRSYITLHPEWLQRFGTEEATINHALTMATPICSTLLLLAILLAWRDESQRQNLEQKQEDDLTGLPHRHTLARQAQGMLRRSQRGHLPLSIVLLDMDQFQRVNRRHGYDVGNEALQLLSLALQKQMRGDEVAARWHGESFCLLVHADAAGVQSLFTRLKSAIQLGLMHELQLNLDFSAGCVHVPEVWDGLSFDDLTHEALQALRQAKKSGQGGLKIITLQAPDHEASPAPQAQAPTR</sequence>
<dbReference type="Pfam" id="PF00990">
    <property type="entry name" value="GGDEF"/>
    <property type="match status" value="1"/>
</dbReference>
<feature type="transmembrane region" description="Helical" evidence="3">
    <location>
        <begin position="124"/>
        <end position="143"/>
    </location>
</feature>
<comment type="catalytic activity">
    <reaction evidence="2">
        <text>2 GTP = 3',3'-c-di-GMP + 2 diphosphate</text>
        <dbReference type="Rhea" id="RHEA:24898"/>
        <dbReference type="ChEBI" id="CHEBI:33019"/>
        <dbReference type="ChEBI" id="CHEBI:37565"/>
        <dbReference type="ChEBI" id="CHEBI:58805"/>
        <dbReference type="EC" id="2.7.7.65"/>
    </reaction>
</comment>
<organism evidence="5 6">
    <name type="scientific">Comamonas resistens</name>
    <dbReference type="NCBI Taxonomy" id="3046670"/>
    <lineage>
        <taxon>Bacteria</taxon>
        <taxon>Pseudomonadati</taxon>
        <taxon>Pseudomonadota</taxon>
        <taxon>Betaproteobacteria</taxon>
        <taxon>Burkholderiales</taxon>
        <taxon>Comamonadaceae</taxon>
        <taxon>Comamonas</taxon>
    </lineage>
</organism>
<dbReference type="RefSeq" id="WP_283486108.1">
    <property type="nucleotide sequence ID" value="NZ_CP125947.1"/>
</dbReference>
<evidence type="ECO:0000313" key="6">
    <source>
        <dbReference type="Proteomes" id="UP001240697"/>
    </source>
</evidence>
<keyword evidence="3" id="KW-1133">Transmembrane helix</keyword>
<reference evidence="5 6" key="1">
    <citation type="submission" date="2023-05" db="EMBL/GenBank/DDBJ databases">
        <authorList>
            <person name="Yin Y."/>
            <person name="Lu Z."/>
        </authorList>
    </citation>
    <scope>NUCLEOTIDE SEQUENCE [LARGE SCALE GENOMIC DNA]</scope>
    <source>
        <strain evidence="5 6">ZM22</strain>
    </source>
</reference>
<dbReference type="CDD" id="cd01949">
    <property type="entry name" value="GGDEF"/>
    <property type="match status" value="1"/>
</dbReference>
<evidence type="ECO:0000256" key="2">
    <source>
        <dbReference type="ARBA" id="ARBA00034247"/>
    </source>
</evidence>
<dbReference type="InterPro" id="IPR000160">
    <property type="entry name" value="GGDEF_dom"/>
</dbReference>
<dbReference type="InterPro" id="IPR043128">
    <property type="entry name" value="Rev_trsase/Diguanyl_cyclase"/>
</dbReference>
<dbReference type="PROSITE" id="PS50887">
    <property type="entry name" value="GGDEF"/>
    <property type="match status" value="1"/>
</dbReference>
<protein>
    <recommendedName>
        <fullName evidence="1">diguanylate cyclase</fullName>
        <ecNumber evidence="1">2.7.7.65</ecNumber>
    </recommendedName>
</protein>
<keyword evidence="3" id="KW-0472">Membrane</keyword>
<dbReference type="SMART" id="SM00267">
    <property type="entry name" value="GGDEF"/>
    <property type="match status" value="1"/>
</dbReference>
<dbReference type="InterPro" id="IPR029787">
    <property type="entry name" value="Nucleotide_cyclase"/>
</dbReference>
<dbReference type="Gene3D" id="3.30.70.270">
    <property type="match status" value="1"/>
</dbReference>
<evidence type="ECO:0000256" key="3">
    <source>
        <dbReference type="SAM" id="Phobius"/>
    </source>
</evidence>
<dbReference type="PANTHER" id="PTHR45138:SF9">
    <property type="entry name" value="DIGUANYLATE CYCLASE DGCM-RELATED"/>
    <property type="match status" value="1"/>
</dbReference>
<dbReference type="EMBL" id="CP125947">
    <property type="protein sequence ID" value="WHS64999.1"/>
    <property type="molecule type" value="Genomic_DNA"/>
</dbReference>
<dbReference type="GO" id="GO:0052621">
    <property type="term" value="F:diguanylate cyclase activity"/>
    <property type="evidence" value="ECO:0007669"/>
    <property type="project" value="UniProtKB-EC"/>
</dbReference>